<keyword evidence="1 2" id="KW-0694">RNA-binding</keyword>
<evidence type="ECO:0000313" key="4">
    <source>
        <dbReference type="EMBL" id="MAH61848.1"/>
    </source>
</evidence>
<dbReference type="InterPro" id="IPR017924">
    <property type="entry name" value="RNA-binding_YhbY"/>
</dbReference>
<feature type="domain" description="CRM" evidence="3">
    <location>
        <begin position="9"/>
        <end position="105"/>
    </location>
</feature>
<name>A0A2D6YF97_9DELT</name>
<dbReference type="Proteomes" id="UP000226525">
    <property type="component" value="Unassembled WGS sequence"/>
</dbReference>
<dbReference type="InterPro" id="IPR051925">
    <property type="entry name" value="RNA-binding_domain"/>
</dbReference>
<reference evidence="5" key="1">
    <citation type="submission" date="2017-09" db="EMBL/GenBank/DDBJ databases">
        <title>The Reconstruction of 2,631 Draft Metagenome-Assembled Genomes from the Global Oceans.</title>
        <authorList>
            <person name="Tully B.J."/>
            <person name="Graham E.D."/>
            <person name="Heidelberg J.F."/>
        </authorList>
    </citation>
    <scope>NUCLEOTIDE SEQUENCE [LARGE SCALE GENOMIC DNA]</scope>
</reference>
<dbReference type="Pfam" id="PF01985">
    <property type="entry name" value="CRS1_YhbY"/>
    <property type="match status" value="1"/>
</dbReference>
<accession>A0A2D6YF97</accession>
<gene>
    <name evidence="4" type="ORF">CMN54_00055</name>
</gene>
<proteinExistence type="predicted"/>
<dbReference type="NCBIfam" id="TIGR00253">
    <property type="entry name" value="RNA_bind_YhbY"/>
    <property type="match status" value="1"/>
</dbReference>
<evidence type="ECO:0000259" key="3">
    <source>
        <dbReference type="PROSITE" id="PS51295"/>
    </source>
</evidence>
<evidence type="ECO:0000256" key="1">
    <source>
        <dbReference type="ARBA" id="ARBA00022884"/>
    </source>
</evidence>
<dbReference type="InterPro" id="IPR035920">
    <property type="entry name" value="YhbY-like_sf"/>
</dbReference>
<evidence type="ECO:0000313" key="5">
    <source>
        <dbReference type="Proteomes" id="UP000226525"/>
    </source>
</evidence>
<dbReference type="PANTHER" id="PTHR40065:SF3">
    <property type="entry name" value="RNA-BINDING PROTEIN YHBY"/>
    <property type="match status" value="1"/>
</dbReference>
<dbReference type="EMBL" id="NZEX01000001">
    <property type="protein sequence ID" value="MAH61848.1"/>
    <property type="molecule type" value="Genomic_DNA"/>
</dbReference>
<dbReference type="GO" id="GO:0003723">
    <property type="term" value="F:RNA binding"/>
    <property type="evidence" value="ECO:0007669"/>
    <property type="project" value="UniProtKB-UniRule"/>
</dbReference>
<protein>
    <submittedName>
        <fullName evidence="4">Ribosome assembly RNA-binding protein YhbY</fullName>
    </submittedName>
</protein>
<dbReference type="InterPro" id="IPR001890">
    <property type="entry name" value="RNA-binding_CRM"/>
</dbReference>
<dbReference type="Gene3D" id="3.30.110.60">
    <property type="entry name" value="YhbY-like"/>
    <property type="match status" value="1"/>
</dbReference>
<comment type="caution">
    <text evidence="4">The sequence shown here is derived from an EMBL/GenBank/DDBJ whole genome shotgun (WGS) entry which is preliminary data.</text>
</comment>
<dbReference type="SMART" id="SM01103">
    <property type="entry name" value="CRS1_YhbY"/>
    <property type="match status" value="1"/>
</dbReference>
<dbReference type="PROSITE" id="PS51295">
    <property type="entry name" value="CRM"/>
    <property type="match status" value="1"/>
</dbReference>
<dbReference type="AlphaFoldDB" id="A0A2D6YF97"/>
<evidence type="ECO:0000256" key="2">
    <source>
        <dbReference type="PROSITE-ProRule" id="PRU00626"/>
    </source>
</evidence>
<sequence length="108" mass="12070">MHTFSLNSLMMTGKQRRALRALAHSLKPLLQLGKNGLSDQFLDQLNTALLQHELIKLKVLENAPNTPRECAKILEEQPALEVIQAIGSTIILYRPHPEDPQIIPPSSD</sequence>
<organism evidence="4 5">
    <name type="scientific">SAR324 cluster bacterium</name>
    <dbReference type="NCBI Taxonomy" id="2024889"/>
    <lineage>
        <taxon>Bacteria</taxon>
        <taxon>Deltaproteobacteria</taxon>
        <taxon>SAR324 cluster</taxon>
    </lineage>
</organism>
<dbReference type="PANTHER" id="PTHR40065">
    <property type="entry name" value="RNA-BINDING PROTEIN YHBY"/>
    <property type="match status" value="1"/>
</dbReference>
<dbReference type="SUPFAM" id="SSF75471">
    <property type="entry name" value="YhbY-like"/>
    <property type="match status" value="1"/>
</dbReference>